<gene>
    <name evidence="1" type="ORF">CFP56_001613</name>
</gene>
<dbReference type="InterPro" id="IPR036691">
    <property type="entry name" value="Endo/exonu/phosph_ase_sf"/>
</dbReference>
<evidence type="ECO:0000313" key="2">
    <source>
        <dbReference type="Proteomes" id="UP000237347"/>
    </source>
</evidence>
<dbReference type="AlphaFoldDB" id="A0AAW0LGP6"/>
<dbReference type="PANTHER" id="PTHR33710">
    <property type="entry name" value="BNAC02G09200D PROTEIN"/>
    <property type="match status" value="1"/>
</dbReference>
<dbReference type="EMBL" id="PKMF04000105">
    <property type="protein sequence ID" value="KAK7850064.1"/>
    <property type="molecule type" value="Genomic_DNA"/>
</dbReference>
<dbReference type="Gene3D" id="3.60.10.10">
    <property type="entry name" value="Endonuclease/exonuclease/phosphatase"/>
    <property type="match status" value="1"/>
</dbReference>
<organism evidence="1 2">
    <name type="scientific">Quercus suber</name>
    <name type="common">Cork oak</name>
    <dbReference type="NCBI Taxonomy" id="58331"/>
    <lineage>
        <taxon>Eukaryota</taxon>
        <taxon>Viridiplantae</taxon>
        <taxon>Streptophyta</taxon>
        <taxon>Embryophyta</taxon>
        <taxon>Tracheophyta</taxon>
        <taxon>Spermatophyta</taxon>
        <taxon>Magnoliopsida</taxon>
        <taxon>eudicotyledons</taxon>
        <taxon>Gunneridae</taxon>
        <taxon>Pentapetalae</taxon>
        <taxon>rosids</taxon>
        <taxon>fabids</taxon>
        <taxon>Fagales</taxon>
        <taxon>Fagaceae</taxon>
        <taxon>Quercus</taxon>
    </lineage>
</organism>
<dbReference type="Proteomes" id="UP000237347">
    <property type="component" value="Unassembled WGS sequence"/>
</dbReference>
<name>A0AAW0LGP6_QUESU</name>
<reference evidence="1 2" key="1">
    <citation type="journal article" date="2018" name="Sci. Data">
        <title>The draft genome sequence of cork oak.</title>
        <authorList>
            <person name="Ramos A.M."/>
            <person name="Usie A."/>
            <person name="Barbosa P."/>
            <person name="Barros P.M."/>
            <person name="Capote T."/>
            <person name="Chaves I."/>
            <person name="Simoes F."/>
            <person name="Abreu I."/>
            <person name="Carrasquinho I."/>
            <person name="Faro C."/>
            <person name="Guimaraes J.B."/>
            <person name="Mendonca D."/>
            <person name="Nobrega F."/>
            <person name="Rodrigues L."/>
            <person name="Saibo N.J.M."/>
            <person name="Varela M.C."/>
            <person name="Egas C."/>
            <person name="Matos J."/>
            <person name="Miguel C.M."/>
            <person name="Oliveira M.M."/>
            <person name="Ricardo C.P."/>
            <person name="Goncalves S."/>
        </authorList>
    </citation>
    <scope>NUCLEOTIDE SEQUENCE [LARGE SCALE GENOMIC DNA]</scope>
    <source>
        <strain evidence="2">cv. HL8</strain>
    </source>
</reference>
<comment type="caution">
    <text evidence="1">The sequence shown here is derived from an EMBL/GenBank/DDBJ whole genome shotgun (WGS) entry which is preliminary data.</text>
</comment>
<accession>A0AAW0LGP6</accession>
<evidence type="ECO:0000313" key="1">
    <source>
        <dbReference type="EMBL" id="KAK7850064.1"/>
    </source>
</evidence>
<proteinExistence type="predicted"/>
<dbReference type="PANTHER" id="PTHR33710:SF62">
    <property type="entry name" value="DUF4283 DOMAIN PROTEIN"/>
    <property type="match status" value="1"/>
</dbReference>
<dbReference type="SUPFAM" id="SSF56219">
    <property type="entry name" value="DNase I-like"/>
    <property type="match status" value="1"/>
</dbReference>
<keyword evidence="2" id="KW-1185">Reference proteome</keyword>
<protein>
    <submittedName>
        <fullName evidence="1">Uncharacterized protein</fullName>
    </submittedName>
</protein>
<feature type="non-terminal residue" evidence="1">
    <location>
        <position position="1"/>
    </location>
</feature>
<sequence length="127" mass="15101">VDLGFTGLEFTWQGNRHGHVVWERLDRGVANYDWKAKFLAASVRHLHCIASDHRPILLMFDLNGESIRWKRKPFRFEEKWLVDQGCSDIVKKAWEAWPRGQPMYRVVNKIKKMLHSWSKNHFGNVKD</sequence>